<name>A0A2G2Y947_CAPAN</name>
<comment type="caution">
    <text evidence="1">The sequence shown here is derived from an EMBL/GenBank/DDBJ whole genome shotgun (WGS) entry which is preliminary data.</text>
</comment>
<dbReference type="AlphaFoldDB" id="A0A2G2Y947"/>
<evidence type="ECO:0000313" key="2">
    <source>
        <dbReference type="Proteomes" id="UP000222542"/>
    </source>
</evidence>
<keyword evidence="2" id="KW-1185">Reference proteome</keyword>
<accession>A0A2G2Y947</accession>
<reference evidence="1 2" key="1">
    <citation type="journal article" date="2014" name="Nat. Genet.">
        <title>Genome sequence of the hot pepper provides insights into the evolution of pungency in Capsicum species.</title>
        <authorList>
            <person name="Kim S."/>
            <person name="Park M."/>
            <person name="Yeom S.I."/>
            <person name="Kim Y.M."/>
            <person name="Lee J.M."/>
            <person name="Lee H.A."/>
            <person name="Seo E."/>
            <person name="Choi J."/>
            <person name="Cheong K."/>
            <person name="Kim K.T."/>
            <person name="Jung K."/>
            <person name="Lee G.W."/>
            <person name="Oh S.K."/>
            <person name="Bae C."/>
            <person name="Kim S.B."/>
            <person name="Lee H.Y."/>
            <person name="Kim S.Y."/>
            <person name="Kim M.S."/>
            <person name="Kang B.C."/>
            <person name="Jo Y.D."/>
            <person name="Yang H.B."/>
            <person name="Jeong H.J."/>
            <person name="Kang W.H."/>
            <person name="Kwon J.K."/>
            <person name="Shin C."/>
            <person name="Lim J.Y."/>
            <person name="Park J.H."/>
            <person name="Huh J.H."/>
            <person name="Kim J.S."/>
            <person name="Kim B.D."/>
            <person name="Cohen O."/>
            <person name="Paran I."/>
            <person name="Suh M.C."/>
            <person name="Lee S.B."/>
            <person name="Kim Y.K."/>
            <person name="Shin Y."/>
            <person name="Noh S.J."/>
            <person name="Park J."/>
            <person name="Seo Y.S."/>
            <person name="Kwon S.Y."/>
            <person name="Kim H.A."/>
            <person name="Park J.M."/>
            <person name="Kim H.J."/>
            <person name="Choi S.B."/>
            <person name="Bosland P.W."/>
            <person name="Reeves G."/>
            <person name="Jo S.H."/>
            <person name="Lee B.W."/>
            <person name="Cho H.T."/>
            <person name="Choi H.S."/>
            <person name="Lee M.S."/>
            <person name="Yu Y."/>
            <person name="Do Choi Y."/>
            <person name="Park B.S."/>
            <person name="van Deynze A."/>
            <person name="Ashrafi H."/>
            <person name="Hill T."/>
            <person name="Kim W.T."/>
            <person name="Pai H.S."/>
            <person name="Ahn H.K."/>
            <person name="Yeam I."/>
            <person name="Giovannoni J.J."/>
            <person name="Rose J.K."/>
            <person name="Sorensen I."/>
            <person name="Lee S.J."/>
            <person name="Kim R.W."/>
            <person name="Choi I.Y."/>
            <person name="Choi B.S."/>
            <person name="Lim J.S."/>
            <person name="Lee Y.H."/>
            <person name="Choi D."/>
        </authorList>
    </citation>
    <scope>NUCLEOTIDE SEQUENCE [LARGE SCALE GENOMIC DNA]</scope>
    <source>
        <strain evidence="2">cv. CM334</strain>
    </source>
</reference>
<dbReference type="EMBL" id="AYRZ02000012">
    <property type="protein sequence ID" value="PHT66071.1"/>
    <property type="molecule type" value="Genomic_DNA"/>
</dbReference>
<protein>
    <submittedName>
        <fullName evidence="1">Uncharacterized protein</fullName>
    </submittedName>
</protein>
<reference evidence="1 2" key="2">
    <citation type="journal article" date="2017" name="Genome Biol.">
        <title>New reference genome sequences of hot pepper reveal the massive evolution of plant disease-resistance genes by retroduplication.</title>
        <authorList>
            <person name="Kim S."/>
            <person name="Park J."/>
            <person name="Yeom S.I."/>
            <person name="Kim Y.M."/>
            <person name="Seo E."/>
            <person name="Kim K.T."/>
            <person name="Kim M.S."/>
            <person name="Lee J.M."/>
            <person name="Cheong K."/>
            <person name="Shin H.S."/>
            <person name="Kim S.B."/>
            <person name="Han K."/>
            <person name="Lee J."/>
            <person name="Park M."/>
            <person name="Lee H.A."/>
            <person name="Lee H.Y."/>
            <person name="Lee Y."/>
            <person name="Oh S."/>
            <person name="Lee J.H."/>
            <person name="Choi E."/>
            <person name="Choi E."/>
            <person name="Lee S.E."/>
            <person name="Jeon J."/>
            <person name="Kim H."/>
            <person name="Choi G."/>
            <person name="Song H."/>
            <person name="Lee J."/>
            <person name="Lee S.C."/>
            <person name="Kwon J.K."/>
            <person name="Lee H.Y."/>
            <person name="Koo N."/>
            <person name="Hong Y."/>
            <person name="Kim R.W."/>
            <person name="Kang W.H."/>
            <person name="Huh J.H."/>
            <person name="Kang B.C."/>
            <person name="Yang T.J."/>
            <person name="Lee Y.H."/>
            <person name="Bennetzen J.L."/>
            <person name="Choi D."/>
        </authorList>
    </citation>
    <scope>NUCLEOTIDE SEQUENCE [LARGE SCALE GENOMIC DNA]</scope>
    <source>
        <strain evidence="2">cv. CM334</strain>
    </source>
</reference>
<evidence type="ECO:0000313" key="1">
    <source>
        <dbReference type="EMBL" id="PHT66071.1"/>
    </source>
</evidence>
<dbReference type="STRING" id="4072.A0A2G2Y947"/>
<proteinExistence type="predicted"/>
<gene>
    <name evidence="1" type="ORF">T459_30496</name>
</gene>
<dbReference type="Gramene" id="PHT66071">
    <property type="protein sequence ID" value="PHT66071"/>
    <property type="gene ID" value="T459_30496"/>
</dbReference>
<sequence length="243" mass="27338">MELTSENVYGTLSSAIMKLPDTNCVATGSKRDLDSQRKTMSSNFLTVDQSIKMGNMLLGFEGSVEISQVVDNQNYKEGGTFENSNLIANIMETSSPFMERKDNESMDLGLSTMSSKGIMLEEQSVEIHVYMGDIEEILDEFMIPLNSEVNDGSLEEELGNFGKSEALVEIRIQDGHFLYPIEFVIDHALHFGVHRSLTVTEKRVPLKEVFPQLMFQNSTLYSWERITIASAFETISSGDFSRR</sequence>
<organism evidence="1 2">
    <name type="scientific">Capsicum annuum</name>
    <name type="common">Capsicum pepper</name>
    <dbReference type="NCBI Taxonomy" id="4072"/>
    <lineage>
        <taxon>Eukaryota</taxon>
        <taxon>Viridiplantae</taxon>
        <taxon>Streptophyta</taxon>
        <taxon>Embryophyta</taxon>
        <taxon>Tracheophyta</taxon>
        <taxon>Spermatophyta</taxon>
        <taxon>Magnoliopsida</taxon>
        <taxon>eudicotyledons</taxon>
        <taxon>Gunneridae</taxon>
        <taxon>Pentapetalae</taxon>
        <taxon>asterids</taxon>
        <taxon>lamiids</taxon>
        <taxon>Solanales</taxon>
        <taxon>Solanaceae</taxon>
        <taxon>Solanoideae</taxon>
        <taxon>Capsiceae</taxon>
        <taxon>Capsicum</taxon>
    </lineage>
</organism>
<dbReference type="Proteomes" id="UP000222542">
    <property type="component" value="Unassembled WGS sequence"/>
</dbReference>